<protein>
    <submittedName>
        <fullName evidence="1">Uncharacterized protein</fullName>
    </submittedName>
</protein>
<organism evidence="1 2">
    <name type="scientific">Dendrobium catenatum</name>
    <dbReference type="NCBI Taxonomy" id="906689"/>
    <lineage>
        <taxon>Eukaryota</taxon>
        <taxon>Viridiplantae</taxon>
        <taxon>Streptophyta</taxon>
        <taxon>Embryophyta</taxon>
        <taxon>Tracheophyta</taxon>
        <taxon>Spermatophyta</taxon>
        <taxon>Magnoliopsida</taxon>
        <taxon>Liliopsida</taxon>
        <taxon>Asparagales</taxon>
        <taxon>Orchidaceae</taxon>
        <taxon>Epidendroideae</taxon>
        <taxon>Malaxideae</taxon>
        <taxon>Dendrobiinae</taxon>
        <taxon>Dendrobium</taxon>
    </lineage>
</organism>
<name>A0A2I0WJG8_9ASPA</name>
<reference evidence="1 2" key="1">
    <citation type="journal article" date="2016" name="Sci. Rep.">
        <title>The Dendrobium catenatum Lindl. genome sequence provides insights into polysaccharide synthase, floral development and adaptive evolution.</title>
        <authorList>
            <person name="Zhang G.Q."/>
            <person name="Xu Q."/>
            <person name="Bian C."/>
            <person name="Tsai W.C."/>
            <person name="Yeh C.M."/>
            <person name="Liu K.W."/>
            <person name="Yoshida K."/>
            <person name="Zhang L.S."/>
            <person name="Chang S.B."/>
            <person name="Chen F."/>
            <person name="Shi Y."/>
            <person name="Su Y.Y."/>
            <person name="Zhang Y.Q."/>
            <person name="Chen L.J."/>
            <person name="Yin Y."/>
            <person name="Lin M."/>
            <person name="Huang H."/>
            <person name="Deng H."/>
            <person name="Wang Z.W."/>
            <person name="Zhu S.L."/>
            <person name="Zhao X."/>
            <person name="Deng C."/>
            <person name="Niu S.C."/>
            <person name="Huang J."/>
            <person name="Wang M."/>
            <person name="Liu G.H."/>
            <person name="Yang H.J."/>
            <person name="Xiao X.J."/>
            <person name="Hsiao Y.Y."/>
            <person name="Wu W.L."/>
            <person name="Chen Y.Y."/>
            <person name="Mitsuda N."/>
            <person name="Ohme-Takagi M."/>
            <person name="Luo Y.B."/>
            <person name="Van de Peer Y."/>
            <person name="Liu Z.J."/>
        </authorList>
    </citation>
    <scope>NUCLEOTIDE SEQUENCE [LARGE SCALE GENOMIC DNA]</scope>
    <source>
        <tissue evidence="1">The whole plant</tissue>
    </source>
</reference>
<dbReference type="AlphaFoldDB" id="A0A2I0WJG8"/>
<sequence>MEGSVEVRIQHLIVVLCQLQEEAKGDRFSALPGWKKELEEIVFIRPLEAPRWPYWTLDSGRATRSDGNRNQLKIRRKQNESGSLPASGGSKRSRILYLTSVTGKEVISTCYILSSSPPTFVDDAVSNKLDGKVHFSGKPLIINEGGLLNLKKPMEVIGKGENIISDISVIFKKMDSPIESFVMVKGAVDEASTSNSKKCTTHSRLDMGENFKAHKIIVDVILKLKMRLLFRRLMLQKPLSLAPNAWTKKNNINVTDLDFRNEFTGEDKVVKVHLSNEWENLVKLQNSLVIKVKEKGEEKLKFKRGKRKMQKAFWADITSESSKKDAEEEITNLCLMANDNLDQSYQNEEEKSLQYSLSPTRRGGVSNSVFTLLATAKNLLVFLPPVEGRVPRGHGCRRAFSLGDPSTNSSRAIGGERCSKFGATV</sequence>
<evidence type="ECO:0000313" key="2">
    <source>
        <dbReference type="Proteomes" id="UP000233837"/>
    </source>
</evidence>
<evidence type="ECO:0000313" key="1">
    <source>
        <dbReference type="EMBL" id="PKU75804.1"/>
    </source>
</evidence>
<gene>
    <name evidence="1" type="ORF">MA16_Dca018305</name>
</gene>
<dbReference type="Proteomes" id="UP000233837">
    <property type="component" value="Unassembled WGS sequence"/>
</dbReference>
<proteinExistence type="predicted"/>
<dbReference type="EMBL" id="KZ502568">
    <property type="protein sequence ID" value="PKU75804.1"/>
    <property type="molecule type" value="Genomic_DNA"/>
</dbReference>
<accession>A0A2I0WJG8</accession>
<reference evidence="1 2" key="2">
    <citation type="journal article" date="2017" name="Nature">
        <title>The Apostasia genome and the evolution of orchids.</title>
        <authorList>
            <person name="Zhang G.Q."/>
            <person name="Liu K.W."/>
            <person name="Li Z."/>
            <person name="Lohaus R."/>
            <person name="Hsiao Y.Y."/>
            <person name="Niu S.C."/>
            <person name="Wang J.Y."/>
            <person name="Lin Y.C."/>
            <person name="Xu Q."/>
            <person name="Chen L.J."/>
            <person name="Yoshida K."/>
            <person name="Fujiwara S."/>
            <person name="Wang Z.W."/>
            <person name="Zhang Y.Q."/>
            <person name="Mitsuda N."/>
            <person name="Wang M."/>
            <person name="Liu G.H."/>
            <person name="Pecoraro L."/>
            <person name="Huang H.X."/>
            <person name="Xiao X.J."/>
            <person name="Lin M."/>
            <person name="Wu X.Y."/>
            <person name="Wu W.L."/>
            <person name="Chen Y.Y."/>
            <person name="Chang S.B."/>
            <person name="Sakamoto S."/>
            <person name="Ohme-Takagi M."/>
            <person name="Yagi M."/>
            <person name="Zeng S.J."/>
            <person name="Shen C.Y."/>
            <person name="Yeh C.M."/>
            <person name="Luo Y.B."/>
            <person name="Tsai W.C."/>
            <person name="Van de Peer Y."/>
            <person name="Liu Z.J."/>
        </authorList>
    </citation>
    <scope>NUCLEOTIDE SEQUENCE [LARGE SCALE GENOMIC DNA]</scope>
    <source>
        <tissue evidence="1">The whole plant</tissue>
    </source>
</reference>
<keyword evidence="2" id="KW-1185">Reference proteome</keyword>